<dbReference type="PROSITE" id="PS50082">
    <property type="entry name" value="WD_REPEATS_2"/>
    <property type="match status" value="2"/>
</dbReference>
<dbReference type="InterPro" id="IPR036322">
    <property type="entry name" value="WD40_repeat_dom_sf"/>
</dbReference>
<dbReference type="GO" id="GO:0051301">
    <property type="term" value="P:cell division"/>
    <property type="evidence" value="ECO:0007669"/>
    <property type="project" value="UniProtKB-KW"/>
</dbReference>
<dbReference type="PANTHER" id="PTHR19918">
    <property type="entry name" value="CELL DIVISION CYCLE 20 CDC20 FIZZY -RELATED"/>
    <property type="match status" value="1"/>
</dbReference>
<organism evidence="10 11">
    <name type="scientific">Protopolystoma xenopodis</name>
    <dbReference type="NCBI Taxonomy" id="117903"/>
    <lineage>
        <taxon>Eukaryota</taxon>
        <taxon>Metazoa</taxon>
        <taxon>Spiralia</taxon>
        <taxon>Lophotrochozoa</taxon>
        <taxon>Platyhelminthes</taxon>
        <taxon>Monogenea</taxon>
        <taxon>Polyopisthocotylea</taxon>
        <taxon>Polystomatidea</taxon>
        <taxon>Polystomatidae</taxon>
        <taxon>Protopolystoma</taxon>
    </lineage>
</organism>
<keyword evidence="11" id="KW-1185">Reference proteome</keyword>
<keyword evidence="2 7" id="KW-0853">WD repeat</keyword>
<dbReference type="GO" id="GO:0010997">
    <property type="term" value="F:anaphase-promoting complex binding"/>
    <property type="evidence" value="ECO:0007669"/>
    <property type="project" value="InterPro"/>
</dbReference>
<reference evidence="10" key="1">
    <citation type="submission" date="2018-11" db="EMBL/GenBank/DDBJ databases">
        <authorList>
            <consortium name="Pathogen Informatics"/>
        </authorList>
    </citation>
    <scope>NUCLEOTIDE SEQUENCE</scope>
</reference>
<evidence type="ECO:0000256" key="7">
    <source>
        <dbReference type="PROSITE-ProRule" id="PRU00221"/>
    </source>
</evidence>
<dbReference type="GO" id="GO:0005680">
    <property type="term" value="C:anaphase-promoting complex"/>
    <property type="evidence" value="ECO:0007669"/>
    <property type="project" value="TreeGrafter"/>
</dbReference>
<keyword evidence="5" id="KW-0498">Mitosis</keyword>
<dbReference type="Proteomes" id="UP000784294">
    <property type="component" value="Unassembled WGS sequence"/>
</dbReference>
<gene>
    <name evidence="10" type="ORF">PXEA_LOCUS3947</name>
</gene>
<dbReference type="OrthoDB" id="10263272at2759"/>
<evidence type="ECO:0000256" key="8">
    <source>
        <dbReference type="SAM" id="MobiDB-lite"/>
    </source>
</evidence>
<dbReference type="SUPFAM" id="SSF50978">
    <property type="entry name" value="WD40 repeat-like"/>
    <property type="match status" value="1"/>
</dbReference>
<dbReference type="InterPro" id="IPR001680">
    <property type="entry name" value="WD40_rpt"/>
</dbReference>
<evidence type="ECO:0000256" key="5">
    <source>
        <dbReference type="ARBA" id="ARBA00022776"/>
    </source>
</evidence>
<keyword evidence="3" id="KW-0132">Cell division</keyword>
<feature type="compositionally biased region" description="Low complexity" evidence="8">
    <location>
        <begin position="29"/>
        <end position="44"/>
    </location>
</feature>
<sequence>MSNSKTPIRPKNSRPFTPTSCSVLPKSYTKTPKTPLQKTPNKNNFTARDADRFIPNRQATDVERGHYFLLQENAITDENANNTDIEYKQAVVESICPNNGQGDKILGFISKQAPRPVFAPLHNVPNARKKAVSQRFIPKSPQKILDAPALVDDFYLNILDWSLDNNLAIALNNEVYVWNAETGDINFLMHTDLESDYVSSLIWSRDSPSVISVGTSSGSVQLWDSTQSKLMRTMIPSGSNGFSRIPVQAWHDHIISAGSRSGGISHHDIRIPSHEIGSWGLHIQEVCGLAWSPDGRNLASGGNDNTLAIWSSDEIPKRTNAKPMHTLLNHKAAVKAIAWCPWKPTLLCSGGGSADHHLRFWNAGTGNALQAFDVGAQVSFQSTFSTPYY</sequence>
<feature type="repeat" description="WD" evidence="7">
    <location>
        <begin position="279"/>
        <end position="311"/>
    </location>
</feature>
<keyword evidence="4" id="KW-0677">Repeat</keyword>
<evidence type="ECO:0000313" key="10">
    <source>
        <dbReference type="EMBL" id="VEL10507.1"/>
    </source>
</evidence>
<dbReference type="GO" id="GO:0031145">
    <property type="term" value="P:anaphase-promoting complex-dependent catabolic process"/>
    <property type="evidence" value="ECO:0007669"/>
    <property type="project" value="TreeGrafter"/>
</dbReference>
<dbReference type="InterPro" id="IPR015943">
    <property type="entry name" value="WD40/YVTN_repeat-like_dom_sf"/>
</dbReference>
<dbReference type="Pfam" id="PF24807">
    <property type="entry name" value="WD40_CDC20-Fz"/>
    <property type="match status" value="1"/>
</dbReference>
<evidence type="ECO:0000256" key="6">
    <source>
        <dbReference type="ARBA" id="ARBA00023306"/>
    </source>
</evidence>
<dbReference type="PROSITE" id="PS50294">
    <property type="entry name" value="WD_REPEATS_REGION"/>
    <property type="match status" value="1"/>
</dbReference>
<feature type="region of interest" description="Disordered" evidence="8">
    <location>
        <begin position="1"/>
        <end position="47"/>
    </location>
</feature>
<dbReference type="GO" id="GO:1905786">
    <property type="term" value="P:positive regulation of anaphase-promoting complex-dependent catabolic process"/>
    <property type="evidence" value="ECO:0007669"/>
    <property type="project" value="TreeGrafter"/>
</dbReference>
<evidence type="ECO:0000256" key="1">
    <source>
        <dbReference type="ARBA" id="ARBA00006445"/>
    </source>
</evidence>
<comment type="similarity">
    <text evidence="1">Belongs to the WD repeat CDC20/Fizzy family.</text>
</comment>
<evidence type="ECO:0000256" key="4">
    <source>
        <dbReference type="ARBA" id="ARBA00022737"/>
    </source>
</evidence>
<evidence type="ECO:0000256" key="3">
    <source>
        <dbReference type="ARBA" id="ARBA00022618"/>
    </source>
</evidence>
<dbReference type="Gene3D" id="2.130.10.10">
    <property type="entry name" value="YVTN repeat-like/Quinoprotein amine dehydrogenase"/>
    <property type="match status" value="1"/>
</dbReference>
<dbReference type="InterPro" id="IPR033010">
    <property type="entry name" value="Cdc20/Fizzy"/>
</dbReference>
<keyword evidence="6" id="KW-0131">Cell cycle</keyword>
<dbReference type="InterPro" id="IPR056150">
    <property type="entry name" value="WD40_CDC20-Fz"/>
</dbReference>
<dbReference type="EMBL" id="CAAALY010009224">
    <property type="protein sequence ID" value="VEL10507.1"/>
    <property type="molecule type" value="Genomic_DNA"/>
</dbReference>
<dbReference type="PANTHER" id="PTHR19918:SF8">
    <property type="entry name" value="FI02843P"/>
    <property type="match status" value="1"/>
</dbReference>
<name>A0A3S4ZS12_9PLAT</name>
<comment type="caution">
    <text evidence="10">The sequence shown here is derived from an EMBL/GenBank/DDBJ whole genome shotgun (WGS) entry which is preliminary data.</text>
</comment>
<protein>
    <recommendedName>
        <fullName evidence="9">CDC20/Fizzy WD40 domain-containing protein</fullName>
    </recommendedName>
</protein>
<dbReference type="GO" id="GO:1990757">
    <property type="term" value="F:ubiquitin ligase activator activity"/>
    <property type="evidence" value="ECO:0007669"/>
    <property type="project" value="TreeGrafter"/>
</dbReference>
<proteinExistence type="inferred from homology"/>
<evidence type="ECO:0000259" key="9">
    <source>
        <dbReference type="Pfam" id="PF24807"/>
    </source>
</evidence>
<feature type="repeat" description="WD" evidence="7">
    <location>
        <begin position="191"/>
        <end position="233"/>
    </location>
</feature>
<accession>A0A3S4ZS12</accession>
<evidence type="ECO:0000313" key="11">
    <source>
        <dbReference type="Proteomes" id="UP000784294"/>
    </source>
</evidence>
<feature type="domain" description="CDC20/Fizzy WD40" evidence="9">
    <location>
        <begin position="145"/>
        <end position="379"/>
    </location>
</feature>
<dbReference type="SMART" id="SM00320">
    <property type="entry name" value="WD40"/>
    <property type="match status" value="3"/>
</dbReference>
<dbReference type="AlphaFoldDB" id="A0A3S4ZS12"/>
<evidence type="ECO:0000256" key="2">
    <source>
        <dbReference type="ARBA" id="ARBA00022574"/>
    </source>
</evidence>